<name>A0ABS9D7T9_9ALTE</name>
<dbReference type="CDD" id="cd08422">
    <property type="entry name" value="PBP2_CrgA_like"/>
    <property type="match status" value="1"/>
</dbReference>
<evidence type="ECO:0000313" key="7">
    <source>
        <dbReference type="Proteomes" id="UP001521137"/>
    </source>
</evidence>
<dbReference type="Pfam" id="PF00126">
    <property type="entry name" value="HTH_1"/>
    <property type="match status" value="1"/>
</dbReference>
<keyword evidence="4" id="KW-0804">Transcription</keyword>
<evidence type="ECO:0000256" key="1">
    <source>
        <dbReference type="ARBA" id="ARBA00009437"/>
    </source>
</evidence>
<protein>
    <submittedName>
        <fullName evidence="6">LysR family transcriptional regulator</fullName>
    </submittedName>
</protein>
<reference evidence="6 7" key="1">
    <citation type="submission" date="2022-01" db="EMBL/GenBank/DDBJ databases">
        <title>Paraglaciecola sp. G1-23.</title>
        <authorList>
            <person name="Jin M.S."/>
            <person name="Han D.M."/>
            <person name="Kim H.M."/>
            <person name="Jeon C.O."/>
        </authorList>
    </citation>
    <scope>NUCLEOTIDE SEQUENCE [LARGE SCALE GENOMIC DNA]</scope>
    <source>
        <strain evidence="6 7">G1-23</strain>
    </source>
</reference>
<feature type="domain" description="HTH lysR-type" evidence="5">
    <location>
        <begin position="2"/>
        <end position="59"/>
    </location>
</feature>
<evidence type="ECO:0000259" key="5">
    <source>
        <dbReference type="PROSITE" id="PS50931"/>
    </source>
</evidence>
<evidence type="ECO:0000256" key="4">
    <source>
        <dbReference type="ARBA" id="ARBA00023163"/>
    </source>
</evidence>
<dbReference type="EMBL" id="JAKGAS010000007">
    <property type="protein sequence ID" value="MCF2949018.1"/>
    <property type="molecule type" value="Genomic_DNA"/>
</dbReference>
<sequence>MLKVEQLKIFIALTELNTMTAVANNLQVSVMAISKSIALLEKEVGQPLFSRTRRSFTLTQFGHDFKSHAQQVVAQLDTLESWVEEKNGSISGTVKVLCQAPEMIHETIIPWLDKFLALYPNIKVELDVKESIIDLNTDDYDVFWGVSDYLGDTFSGLKRRTLWTCDYGLYASPSYLARHTEIKTLDDLNSHTVIGYLHNQPADIIIFQSETGEPTHKVIHNRVKSVTGLVEMACNGLGIINAGNDDVKILPALAANKLQPILPDHWYKNVSTYVYFHQVKGEQAKVRSFIDYFIAQKKFWGLG</sequence>
<dbReference type="RefSeq" id="WP_235313058.1">
    <property type="nucleotide sequence ID" value="NZ_JAKGAS010000007.1"/>
</dbReference>
<dbReference type="PANTHER" id="PTHR30537">
    <property type="entry name" value="HTH-TYPE TRANSCRIPTIONAL REGULATOR"/>
    <property type="match status" value="1"/>
</dbReference>
<dbReference type="Proteomes" id="UP001521137">
    <property type="component" value="Unassembled WGS sequence"/>
</dbReference>
<comment type="similarity">
    <text evidence="1">Belongs to the LysR transcriptional regulatory family.</text>
</comment>
<keyword evidence="2" id="KW-0805">Transcription regulation</keyword>
<keyword evidence="3" id="KW-0238">DNA-binding</keyword>
<dbReference type="InterPro" id="IPR036390">
    <property type="entry name" value="WH_DNA-bd_sf"/>
</dbReference>
<dbReference type="InterPro" id="IPR005119">
    <property type="entry name" value="LysR_subst-bd"/>
</dbReference>
<dbReference type="SUPFAM" id="SSF46785">
    <property type="entry name" value="Winged helix' DNA-binding domain"/>
    <property type="match status" value="1"/>
</dbReference>
<dbReference type="Pfam" id="PF03466">
    <property type="entry name" value="LysR_substrate"/>
    <property type="match status" value="1"/>
</dbReference>
<dbReference type="InterPro" id="IPR058163">
    <property type="entry name" value="LysR-type_TF_proteobact-type"/>
</dbReference>
<proteinExistence type="inferred from homology"/>
<dbReference type="SUPFAM" id="SSF53850">
    <property type="entry name" value="Periplasmic binding protein-like II"/>
    <property type="match status" value="1"/>
</dbReference>
<dbReference type="PANTHER" id="PTHR30537:SF5">
    <property type="entry name" value="HTH-TYPE TRANSCRIPTIONAL ACTIVATOR TTDR-RELATED"/>
    <property type="match status" value="1"/>
</dbReference>
<organism evidence="6 7">
    <name type="scientific">Paraglaciecola algarum</name>
    <dbReference type="NCBI Taxonomy" id="3050085"/>
    <lineage>
        <taxon>Bacteria</taxon>
        <taxon>Pseudomonadati</taxon>
        <taxon>Pseudomonadota</taxon>
        <taxon>Gammaproteobacteria</taxon>
        <taxon>Alteromonadales</taxon>
        <taxon>Alteromonadaceae</taxon>
        <taxon>Paraglaciecola</taxon>
    </lineage>
</organism>
<comment type="caution">
    <text evidence="6">The sequence shown here is derived from an EMBL/GenBank/DDBJ whole genome shotgun (WGS) entry which is preliminary data.</text>
</comment>
<dbReference type="InterPro" id="IPR000847">
    <property type="entry name" value="LysR_HTH_N"/>
</dbReference>
<dbReference type="PROSITE" id="PS50931">
    <property type="entry name" value="HTH_LYSR"/>
    <property type="match status" value="1"/>
</dbReference>
<dbReference type="Gene3D" id="3.40.190.290">
    <property type="match status" value="1"/>
</dbReference>
<keyword evidence="7" id="KW-1185">Reference proteome</keyword>
<evidence type="ECO:0000256" key="3">
    <source>
        <dbReference type="ARBA" id="ARBA00023125"/>
    </source>
</evidence>
<evidence type="ECO:0000313" key="6">
    <source>
        <dbReference type="EMBL" id="MCF2949018.1"/>
    </source>
</evidence>
<evidence type="ECO:0000256" key="2">
    <source>
        <dbReference type="ARBA" id="ARBA00023015"/>
    </source>
</evidence>
<dbReference type="Gene3D" id="1.10.10.10">
    <property type="entry name" value="Winged helix-like DNA-binding domain superfamily/Winged helix DNA-binding domain"/>
    <property type="match status" value="1"/>
</dbReference>
<gene>
    <name evidence="6" type="ORF">L0668_12925</name>
</gene>
<accession>A0ABS9D7T9</accession>
<dbReference type="InterPro" id="IPR036388">
    <property type="entry name" value="WH-like_DNA-bd_sf"/>
</dbReference>